<comment type="caution">
    <text evidence="1">The sequence shown here is derived from an EMBL/GenBank/DDBJ whole genome shotgun (WGS) entry which is preliminary data.</text>
</comment>
<dbReference type="Pfam" id="PF08761">
    <property type="entry name" value="dUTPase_2"/>
    <property type="match status" value="1"/>
</dbReference>
<protein>
    <submittedName>
        <fullName evidence="1">dUTPase</fullName>
    </submittedName>
</protein>
<evidence type="ECO:0000313" key="1">
    <source>
        <dbReference type="EMBL" id="ODJ89628.1"/>
    </source>
</evidence>
<evidence type="ECO:0000313" key="2">
    <source>
        <dbReference type="Proteomes" id="UP000094769"/>
    </source>
</evidence>
<dbReference type="EMBL" id="MARB01000001">
    <property type="protein sequence ID" value="ODJ89628.1"/>
    <property type="molecule type" value="Genomic_DNA"/>
</dbReference>
<dbReference type="Proteomes" id="UP000094769">
    <property type="component" value="Unassembled WGS sequence"/>
</dbReference>
<dbReference type="OrthoDB" id="9775854at2"/>
<accession>A0A7Z0VPQ4</accession>
<proteinExistence type="predicted"/>
<reference evidence="1 2" key="1">
    <citation type="submission" date="2016-06" db="EMBL/GenBank/DDBJ databases">
        <title>Genome sequence of endosymbiont of Candidatus Endolucinida thiodiazotropha.</title>
        <authorList>
            <person name="Poehlein A."/>
            <person name="Koenig S."/>
            <person name="Heiden S.E."/>
            <person name="Thuermer A."/>
            <person name="Voget S."/>
            <person name="Daniel R."/>
            <person name="Markert S."/>
            <person name="Gros O."/>
            <person name="Schweder T."/>
        </authorList>
    </citation>
    <scope>NUCLEOTIDE SEQUENCE [LARGE SCALE GENOMIC DNA]</scope>
    <source>
        <strain evidence="1 2">COS</strain>
    </source>
</reference>
<name>A0A7Z0VPQ4_9GAMM</name>
<dbReference type="CDD" id="cd11527">
    <property type="entry name" value="NTP-PPase_dUTPase"/>
    <property type="match status" value="1"/>
</dbReference>
<dbReference type="AlphaFoldDB" id="A0A7Z0VPQ4"/>
<sequence>MPCLIEGRDLTLSVNWFSVTTLSIAIKMMSDKQSTLKQVCQGADRIQVAVERFCDGCNCSQAVLTSFADRYDLDEGLAMRIASGLGGGVGRMGDVCGTLTGAALVLGLELGPKTREEPDAKEATYVAIRQLQERFIERHGSSRCKELLEKDLSIAEEYQQAKALDLFKTRCPDYVETVVTLLDDLLNEKKTNMKQKILTMLELQDAMNRKVNSDWLDAGYPWYRAIWTECAEMLDHYGWKWWKHQKPDMQQVHLEIVDIWHFALSDLILHNTTLEEAAELAMKGLGEPSEAVDFRTSIEQLAMASIQTQSADISHFAAVMQAAELDFDELFKTYVGKNVLNFFRQDHGYKEGSYIKMWNGREDNEHLAEILSRLDANSADFSDEVYRQLELAYPAE</sequence>
<organism evidence="1 2">
    <name type="scientific">Candidatus Thiodiazotropha endolucinida</name>
    <dbReference type="NCBI Taxonomy" id="1655433"/>
    <lineage>
        <taxon>Bacteria</taxon>
        <taxon>Pseudomonadati</taxon>
        <taxon>Pseudomonadota</taxon>
        <taxon>Gammaproteobacteria</taxon>
        <taxon>Chromatiales</taxon>
        <taxon>Sedimenticolaceae</taxon>
        <taxon>Candidatus Thiodiazotropha</taxon>
    </lineage>
</organism>
<dbReference type="Gene3D" id="1.10.4010.10">
    <property type="entry name" value="Type II deoxyuridine triphosphatase"/>
    <property type="match status" value="1"/>
</dbReference>
<dbReference type="NCBIfam" id="TIGR01909">
    <property type="entry name" value="C_GCAxxG_C_C"/>
    <property type="match status" value="1"/>
</dbReference>
<dbReference type="InterPro" id="IPR010181">
    <property type="entry name" value="CGCAxxGCC_motif"/>
</dbReference>
<dbReference type="SUPFAM" id="SSF101386">
    <property type="entry name" value="all-alpha NTP pyrophosphatases"/>
    <property type="match status" value="1"/>
</dbReference>
<dbReference type="Pfam" id="PF09719">
    <property type="entry name" value="C_GCAxxG_C_C"/>
    <property type="match status" value="1"/>
</dbReference>
<dbReference type="InterPro" id="IPR014871">
    <property type="entry name" value="dUTPase/dCTP_pyrophosphatase"/>
</dbReference>
<gene>
    <name evidence="1" type="ORF">CODIS_01880</name>
</gene>
<keyword evidence="2" id="KW-1185">Reference proteome</keyword>